<protein>
    <submittedName>
        <fullName evidence="1">Uncharacterized protein</fullName>
    </submittedName>
</protein>
<evidence type="ECO:0000313" key="1">
    <source>
        <dbReference type="EMBL" id="AJE84330.1"/>
    </source>
</evidence>
<proteinExistence type="predicted"/>
<dbReference type="EMBL" id="CP010519">
    <property type="protein sequence ID" value="AJE84330.1"/>
    <property type="molecule type" value="Genomic_DNA"/>
</dbReference>
<accession>A0A0B5EYF3</accession>
<dbReference type="NCBIfam" id="NF041823">
    <property type="entry name" value="daptide_RRE"/>
    <property type="match status" value="1"/>
</dbReference>
<keyword evidence="2" id="KW-1185">Reference proteome</keyword>
<reference evidence="1 2" key="1">
    <citation type="submission" date="2015-01" db="EMBL/GenBank/DDBJ databases">
        <title>Enhanced salinomycin production by adjusting the supply of polyketide extender units in Streptomyce albus DSM 41398.</title>
        <authorList>
            <person name="Lu C."/>
        </authorList>
    </citation>
    <scope>NUCLEOTIDE SEQUENCE [LARGE SCALE GENOMIC DNA]</scope>
    <source>
        <strain evidence="2">ATCC 21838 / DSM 41398 / FERM P-419 / JCM 4703 / NBRC 107858</strain>
    </source>
</reference>
<dbReference type="Proteomes" id="UP000031523">
    <property type="component" value="Chromosome"/>
</dbReference>
<name>A0A0B5EYF3_STRA4</name>
<gene>
    <name evidence="1" type="ORF">SLNWT_3954</name>
</gene>
<sequence>MNPYKQHLMSWVTGRAFGLRPGGQGAATAVAEDADALHRALDKGLVGAGSLVFAPPGVEAPGAAAVVPYRGSLVEAGAEAQFGEDFFLQVQAYSIAGFLALLGPTALRITEDEDAEAFLADADSALHEGSWPEVLTNPAVQLAEVRTLGGAAPLDGPGLRLYLDRDGEARTGALGTPLGQAEETGAPGPEQLPVAAELRREVAGRPWLGRYHAAVQALQSLRARGHEGAEVSGFGLRFNAHLDTGPEAPDLALPGAPVLLRSGEEFFVYEPDGGRTFQAGAEAALTLERALVRPQAAEDGTAWAQARSFLDRRSAPAGAAV</sequence>
<dbReference type="AlphaFoldDB" id="A0A0B5EYF3"/>
<dbReference type="KEGG" id="sals:SLNWT_3954"/>
<dbReference type="InterPro" id="IPR049693">
    <property type="entry name" value="Daptide_RRE"/>
</dbReference>
<organism evidence="1 2">
    <name type="scientific">Streptomyces albus (strain ATCC 21838 / DSM 41398 / FERM P-419 / JCM 4703 / NBRC 107858)</name>
    <dbReference type="NCBI Taxonomy" id="1081613"/>
    <lineage>
        <taxon>Bacteria</taxon>
        <taxon>Bacillati</taxon>
        <taxon>Actinomycetota</taxon>
        <taxon>Actinomycetes</taxon>
        <taxon>Kitasatosporales</taxon>
        <taxon>Streptomycetaceae</taxon>
        <taxon>Streptomyces</taxon>
    </lineage>
</organism>
<evidence type="ECO:0000313" key="2">
    <source>
        <dbReference type="Proteomes" id="UP000031523"/>
    </source>
</evidence>